<dbReference type="PANTHER" id="PTHR30511:SF0">
    <property type="entry name" value="ALANINE RACEMASE, CATABOLIC-RELATED"/>
    <property type="match status" value="1"/>
</dbReference>
<evidence type="ECO:0000313" key="12">
    <source>
        <dbReference type="Proteomes" id="UP000045782"/>
    </source>
</evidence>
<name>A0A0U0ZIN3_9MYCO</name>
<dbReference type="SUPFAM" id="SSF50621">
    <property type="entry name" value="Alanine racemase C-terminal domain-like"/>
    <property type="match status" value="1"/>
</dbReference>
<dbReference type="RefSeq" id="WP_016892570.1">
    <property type="nucleotide sequence ID" value="NZ_CSWP01000002.1"/>
</dbReference>
<dbReference type="InterPro" id="IPR020622">
    <property type="entry name" value="Ala_racemase_pyridoxalP-BS"/>
</dbReference>
<dbReference type="InterPro" id="IPR009006">
    <property type="entry name" value="Ala_racemase/Decarboxylase_C"/>
</dbReference>
<dbReference type="Proteomes" id="UP000045782">
    <property type="component" value="Unassembled WGS sequence"/>
</dbReference>
<dbReference type="GO" id="GO:0008784">
    <property type="term" value="F:alanine racemase activity"/>
    <property type="evidence" value="ECO:0007669"/>
    <property type="project" value="UniProtKB-UniRule"/>
</dbReference>
<feature type="active site" description="Proton acceptor; specific for L-alanine" evidence="7">
    <location>
        <position position="291"/>
    </location>
</feature>
<proteinExistence type="inferred from homology"/>
<comment type="cofactor">
    <cofactor evidence="2 7 8">
        <name>pyridoxal 5'-phosphate</name>
        <dbReference type="ChEBI" id="CHEBI:597326"/>
    </cofactor>
</comment>
<evidence type="ECO:0000256" key="6">
    <source>
        <dbReference type="ARBA" id="ARBA00072221"/>
    </source>
</evidence>
<dbReference type="Pfam" id="PF01168">
    <property type="entry name" value="Ala_racemase_N"/>
    <property type="match status" value="1"/>
</dbReference>
<protein>
    <recommendedName>
        <fullName evidence="6 7">Alanine racemase</fullName>
        <ecNumber evidence="3 7">5.1.1.1</ecNumber>
    </recommendedName>
</protein>
<dbReference type="GO" id="GO:0030632">
    <property type="term" value="P:D-alanine biosynthetic process"/>
    <property type="evidence" value="ECO:0007669"/>
    <property type="project" value="UniProtKB-UniRule"/>
</dbReference>
<accession>A0A0U0ZIN3</accession>
<gene>
    <name evidence="11" type="primary">alr</name>
    <name evidence="11" type="ORF">ERS075579_01442</name>
</gene>
<reference evidence="11 12" key="1">
    <citation type="submission" date="2015-03" db="EMBL/GenBank/DDBJ databases">
        <authorList>
            <person name="Murphy D."/>
        </authorList>
    </citation>
    <scope>NUCLEOTIDE SEQUENCE [LARGE SCALE GENOMIC DNA]</scope>
    <source>
        <strain evidence="11 12">PAP088</strain>
    </source>
</reference>
<dbReference type="SMART" id="SM01005">
    <property type="entry name" value="Ala_racemase_C"/>
    <property type="match status" value="1"/>
</dbReference>
<dbReference type="PANTHER" id="PTHR30511">
    <property type="entry name" value="ALANINE RACEMASE"/>
    <property type="match status" value="1"/>
</dbReference>
<comment type="function">
    <text evidence="7">Catalyzes the interconversion of L-alanine and D-alanine. May also act on other amino acids.</text>
</comment>
<dbReference type="FunFam" id="2.40.37.10:FF:000015">
    <property type="entry name" value="Alanine racemase"/>
    <property type="match status" value="1"/>
</dbReference>
<feature type="binding site" evidence="7 9">
    <location>
        <position position="151"/>
    </location>
    <ligand>
        <name>substrate</name>
    </ligand>
</feature>
<dbReference type="SUPFAM" id="SSF51419">
    <property type="entry name" value="PLP-binding barrel"/>
    <property type="match status" value="1"/>
</dbReference>
<dbReference type="InterPro" id="IPR011079">
    <property type="entry name" value="Ala_racemase_C"/>
</dbReference>
<dbReference type="FunFam" id="3.20.20.10:FF:000002">
    <property type="entry name" value="Alanine racemase"/>
    <property type="match status" value="1"/>
</dbReference>
<dbReference type="GO" id="GO:0030170">
    <property type="term" value="F:pyridoxal phosphate binding"/>
    <property type="evidence" value="ECO:0007669"/>
    <property type="project" value="UniProtKB-UniRule"/>
</dbReference>
<dbReference type="InterPro" id="IPR001608">
    <property type="entry name" value="Ala_racemase_N"/>
</dbReference>
<dbReference type="GO" id="GO:0009252">
    <property type="term" value="P:peptidoglycan biosynthetic process"/>
    <property type="evidence" value="ECO:0007669"/>
    <property type="project" value="TreeGrafter"/>
</dbReference>
<dbReference type="PROSITE" id="PS00395">
    <property type="entry name" value="ALANINE_RACEMASE"/>
    <property type="match status" value="1"/>
</dbReference>
<comment type="pathway">
    <text evidence="7">Amino-acid biosynthesis; D-alanine biosynthesis; D-alanine from L-alanine: step 1/1.</text>
</comment>
<evidence type="ECO:0000256" key="5">
    <source>
        <dbReference type="ARBA" id="ARBA00023235"/>
    </source>
</evidence>
<dbReference type="Gene3D" id="2.40.37.10">
    <property type="entry name" value="Lyase, Ornithine Decarboxylase, Chain A, domain 1"/>
    <property type="match status" value="1"/>
</dbReference>
<evidence type="ECO:0000256" key="3">
    <source>
        <dbReference type="ARBA" id="ARBA00013089"/>
    </source>
</evidence>
<dbReference type="AlphaFoldDB" id="A0A0U0ZIN3"/>
<evidence type="ECO:0000313" key="11">
    <source>
        <dbReference type="EMBL" id="CPV42947.1"/>
    </source>
</evidence>
<dbReference type="InterPro" id="IPR000821">
    <property type="entry name" value="Ala_racemase"/>
</dbReference>
<feature type="binding site" evidence="7 9">
    <location>
        <position position="339"/>
    </location>
    <ligand>
        <name>substrate</name>
    </ligand>
</feature>
<dbReference type="UniPathway" id="UPA00042">
    <property type="reaction ID" value="UER00497"/>
</dbReference>
<dbReference type="NCBIfam" id="TIGR00492">
    <property type="entry name" value="alr"/>
    <property type="match status" value="1"/>
</dbReference>
<keyword evidence="5 7" id="KW-0413">Isomerase</keyword>
<evidence type="ECO:0000256" key="7">
    <source>
        <dbReference type="HAMAP-Rule" id="MF_01201"/>
    </source>
</evidence>
<sequence length="405" mass="42141">MGPVSTTSTTTDGLPPSTGATTAQAVIDLGAIAHNVKLLREHAGTARLMAVVKADGYGHGAVRVARAALAAGADELGVTSITEALQIRAAGLDAPLLAWLHAPGADYAAALHADVEVAVSSLGQLGELLAAARSTGRQAITSIKVDTGLNRNGVPAGYTRDLFEALAKAQAEESIRLRGIMSHFAYADQPGHPTIDMQIGRFNEALELARGFGLRYELAHLSNSAATLTRPDARYDMVRPGIAVYGINPLGAAESATSNRGRTSFDLIPAMSLTCAVSSVKPVSAGEGVSYGHVWTAPRDTNAALIGIGYADGVVRGLGNRFEVAIGGRRYPNIGRVCMDQFVVDLGDNDAGVQAGDVATLFGPGTGGEPTAQDWAELLDTIAYEVVTGPRGRVVRTYRDSRAVE</sequence>
<comment type="catalytic activity">
    <reaction evidence="1 7">
        <text>L-alanine = D-alanine</text>
        <dbReference type="Rhea" id="RHEA:20249"/>
        <dbReference type="ChEBI" id="CHEBI:57416"/>
        <dbReference type="ChEBI" id="CHEBI:57972"/>
        <dbReference type="EC" id="5.1.1.1"/>
    </reaction>
</comment>
<feature type="domain" description="Alanine racemase C-terminal" evidence="10">
    <location>
        <begin position="270"/>
        <end position="399"/>
    </location>
</feature>
<dbReference type="PRINTS" id="PR00992">
    <property type="entry name" value="ALARACEMASE"/>
</dbReference>
<dbReference type="EC" id="5.1.1.1" evidence="3 7"/>
<dbReference type="InterPro" id="IPR029066">
    <property type="entry name" value="PLP-binding_barrel"/>
</dbReference>
<dbReference type="CDD" id="cd00430">
    <property type="entry name" value="PLPDE_III_AR"/>
    <property type="match status" value="1"/>
</dbReference>
<evidence type="ECO:0000256" key="1">
    <source>
        <dbReference type="ARBA" id="ARBA00000316"/>
    </source>
</evidence>
<keyword evidence="4 7" id="KW-0663">Pyridoxal phosphate</keyword>
<dbReference type="EMBL" id="CSWP01000002">
    <property type="protein sequence ID" value="CPV42947.1"/>
    <property type="molecule type" value="Genomic_DNA"/>
</dbReference>
<dbReference type="Pfam" id="PF00842">
    <property type="entry name" value="Ala_racemase_C"/>
    <property type="match status" value="1"/>
</dbReference>
<dbReference type="HAMAP" id="MF_01201">
    <property type="entry name" value="Ala_racemase"/>
    <property type="match status" value="1"/>
</dbReference>
<organism evidence="11 12">
    <name type="scientific">Mycobacteroides abscessus</name>
    <dbReference type="NCBI Taxonomy" id="36809"/>
    <lineage>
        <taxon>Bacteria</taxon>
        <taxon>Bacillati</taxon>
        <taxon>Actinomycetota</taxon>
        <taxon>Actinomycetes</taxon>
        <taxon>Mycobacteriales</taxon>
        <taxon>Mycobacteriaceae</taxon>
        <taxon>Mycobacteroides</taxon>
    </lineage>
</organism>
<feature type="active site" description="Proton acceptor; specific for D-alanine" evidence="7">
    <location>
        <position position="53"/>
    </location>
</feature>
<feature type="modified residue" description="N6-(pyridoxal phosphate)lysine" evidence="7 8">
    <location>
        <position position="53"/>
    </location>
</feature>
<evidence type="ECO:0000256" key="8">
    <source>
        <dbReference type="PIRSR" id="PIRSR600821-50"/>
    </source>
</evidence>
<dbReference type="Gene3D" id="3.20.20.10">
    <property type="entry name" value="Alanine racemase"/>
    <property type="match status" value="1"/>
</dbReference>
<evidence type="ECO:0000259" key="10">
    <source>
        <dbReference type="SMART" id="SM01005"/>
    </source>
</evidence>
<evidence type="ECO:0000256" key="2">
    <source>
        <dbReference type="ARBA" id="ARBA00001933"/>
    </source>
</evidence>
<evidence type="ECO:0000256" key="4">
    <source>
        <dbReference type="ARBA" id="ARBA00022898"/>
    </source>
</evidence>
<comment type="similarity">
    <text evidence="7">Belongs to the alanine racemase family.</text>
</comment>
<evidence type="ECO:0000256" key="9">
    <source>
        <dbReference type="PIRSR" id="PIRSR600821-52"/>
    </source>
</evidence>
<dbReference type="GO" id="GO:0005829">
    <property type="term" value="C:cytosol"/>
    <property type="evidence" value="ECO:0007669"/>
    <property type="project" value="TreeGrafter"/>
</dbReference>